<sequence length="170" mass="18557">MRHVLGHFATGVTVVTGLAGDGDPVGFACQSFTSVSLDPPLVLFCADHAGRSWPRMRDTGTFCVNILRHAQQELVDRFGSRTGSRFEGLDWHLSAHGAPALPDVLARVHCAVENVHVSGDHDVVVGRVVDLELVQPGRPLLFYRGRFAVTERLRSSAQPEVTGGWDDFWG</sequence>
<keyword evidence="5" id="KW-1185">Reference proteome</keyword>
<dbReference type="EMBL" id="AWQS01000145">
    <property type="protein sequence ID" value="EWT05110.1"/>
    <property type="molecule type" value="Genomic_DNA"/>
</dbReference>
<dbReference type="Pfam" id="PF01613">
    <property type="entry name" value="Flavin_Reduct"/>
    <property type="match status" value="1"/>
</dbReference>
<evidence type="ECO:0000256" key="1">
    <source>
        <dbReference type="ARBA" id="ARBA00008898"/>
    </source>
</evidence>
<dbReference type="GO" id="GO:0010181">
    <property type="term" value="F:FMN binding"/>
    <property type="evidence" value="ECO:0007669"/>
    <property type="project" value="InterPro"/>
</dbReference>
<keyword evidence="2" id="KW-0560">Oxidoreductase</keyword>
<accession>W9GGD4</accession>
<dbReference type="GO" id="GO:0042602">
    <property type="term" value="F:riboflavin reductase (NADPH) activity"/>
    <property type="evidence" value="ECO:0007669"/>
    <property type="project" value="TreeGrafter"/>
</dbReference>
<gene>
    <name evidence="4" type="ORF">N864_06900</name>
</gene>
<comment type="caution">
    <text evidence="4">The sequence shown here is derived from an EMBL/GenBank/DDBJ whole genome shotgun (WGS) entry which is preliminary data.</text>
</comment>
<dbReference type="Gene3D" id="2.30.110.10">
    <property type="entry name" value="Electron Transport, Fmn-binding Protein, Chain A"/>
    <property type="match status" value="1"/>
</dbReference>
<comment type="similarity">
    <text evidence="1">Belongs to the non-flavoprotein flavin reductase family.</text>
</comment>
<evidence type="ECO:0000313" key="5">
    <source>
        <dbReference type="Proteomes" id="UP000019494"/>
    </source>
</evidence>
<dbReference type="PANTHER" id="PTHR30466">
    <property type="entry name" value="FLAVIN REDUCTASE"/>
    <property type="match status" value="1"/>
</dbReference>
<dbReference type="PATRIC" id="fig|584657.3.peg.3000"/>
<dbReference type="SMART" id="SM00903">
    <property type="entry name" value="Flavin_Reduct"/>
    <property type="match status" value="1"/>
</dbReference>
<dbReference type="AlphaFoldDB" id="W9GGD4"/>
<name>W9GGD4_9MICO</name>
<dbReference type="InterPro" id="IPR012349">
    <property type="entry name" value="Split_barrel_FMN-bd"/>
</dbReference>
<evidence type="ECO:0000256" key="2">
    <source>
        <dbReference type="ARBA" id="ARBA00023002"/>
    </source>
</evidence>
<evidence type="ECO:0000313" key="4">
    <source>
        <dbReference type="EMBL" id="EWT05110.1"/>
    </source>
</evidence>
<proteinExistence type="inferred from homology"/>
<dbReference type="InterPro" id="IPR050268">
    <property type="entry name" value="NADH-dep_flavin_reductase"/>
</dbReference>
<dbReference type="SUPFAM" id="SSF50475">
    <property type="entry name" value="FMN-binding split barrel"/>
    <property type="match status" value="1"/>
</dbReference>
<dbReference type="PANTHER" id="PTHR30466:SF11">
    <property type="entry name" value="FLAVIN-DEPENDENT MONOOXYGENASE, REDUCTASE SUBUNIT HSAB"/>
    <property type="match status" value="1"/>
</dbReference>
<dbReference type="OrthoDB" id="9792858at2"/>
<protein>
    <submittedName>
        <fullName evidence="4">Flavin oxidoreductase</fullName>
    </submittedName>
</protein>
<organism evidence="4 5">
    <name type="scientific">Intrasporangium chromatireducens Q5-1</name>
    <dbReference type="NCBI Taxonomy" id="584657"/>
    <lineage>
        <taxon>Bacteria</taxon>
        <taxon>Bacillati</taxon>
        <taxon>Actinomycetota</taxon>
        <taxon>Actinomycetes</taxon>
        <taxon>Micrococcales</taxon>
        <taxon>Intrasporangiaceae</taxon>
        <taxon>Intrasporangium</taxon>
    </lineage>
</organism>
<dbReference type="Proteomes" id="UP000019494">
    <property type="component" value="Unassembled WGS sequence"/>
</dbReference>
<evidence type="ECO:0000259" key="3">
    <source>
        <dbReference type="SMART" id="SM00903"/>
    </source>
</evidence>
<feature type="domain" description="Flavin reductase like" evidence="3">
    <location>
        <begin position="5"/>
        <end position="149"/>
    </location>
</feature>
<dbReference type="InterPro" id="IPR002563">
    <property type="entry name" value="Flavin_Rdtase-like_dom"/>
</dbReference>
<reference evidence="5" key="1">
    <citation type="submission" date="2013-08" db="EMBL/GenBank/DDBJ databases">
        <title>Intrasporangium oryzae NRRL B-24470.</title>
        <authorList>
            <person name="Liu H."/>
            <person name="Wang G."/>
        </authorList>
    </citation>
    <scope>NUCLEOTIDE SEQUENCE [LARGE SCALE GENOMIC DNA]</scope>
    <source>
        <strain evidence="5">Q5-1</strain>
    </source>
</reference>